<evidence type="ECO:0000256" key="4">
    <source>
        <dbReference type="ARBA" id="ARBA00023136"/>
    </source>
</evidence>
<feature type="transmembrane region" description="Helical" evidence="5">
    <location>
        <begin position="16"/>
        <end position="39"/>
    </location>
</feature>
<dbReference type="PANTHER" id="PTHR23508">
    <property type="entry name" value="CARBOXYLIC ACID TRANSPORTER PROTEIN HOMOLOG"/>
    <property type="match status" value="1"/>
</dbReference>
<feature type="transmembrane region" description="Helical" evidence="5">
    <location>
        <begin position="145"/>
        <end position="165"/>
    </location>
</feature>
<name>A0A841JAF6_9SPHI</name>
<dbReference type="AlphaFoldDB" id="A0A841JAF6"/>
<dbReference type="EMBL" id="JACHCA010000004">
    <property type="protein sequence ID" value="MBB6127797.1"/>
    <property type="molecule type" value="Genomic_DNA"/>
</dbReference>
<dbReference type="Gene3D" id="1.20.1250.20">
    <property type="entry name" value="MFS general substrate transporter like domains"/>
    <property type="match status" value="2"/>
</dbReference>
<evidence type="ECO:0000256" key="5">
    <source>
        <dbReference type="SAM" id="Phobius"/>
    </source>
</evidence>
<feature type="transmembrane region" description="Helical" evidence="5">
    <location>
        <begin position="112"/>
        <end position="133"/>
    </location>
</feature>
<accession>A0A841JAF6</accession>
<reference evidence="7 8" key="1">
    <citation type="submission" date="2020-08" db="EMBL/GenBank/DDBJ databases">
        <title>Genomic Encyclopedia of Type Strains, Phase IV (KMG-V): Genome sequencing to study the core and pangenomes of soil and plant-associated prokaryotes.</title>
        <authorList>
            <person name="Whitman W."/>
        </authorList>
    </citation>
    <scope>NUCLEOTIDE SEQUENCE [LARGE SCALE GENOMIC DNA]</scope>
    <source>
        <strain evidence="7 8">MP601</strain>
    </source>
</reference>
<feature type="transmembrane region" description="Helical" evidence="5">
    <location>
        <begin position="376"/>
        <end position="395"/>
    </location>
</feature>
<dbReference type="Proteomes" id="UP000548326">
    <property type="component" value="Unassembled WGS sequence"/>
</dbReference>
<sequence>MTTATATSAKATRNMIFLVLVASLGYFVDIYDLLVFSIVRINSLKDIGLSAQEITSKGQFIINVQMLGLLLGGILWGVIGDKLGRIKVLFGSILLYSIANFANGLVHDVNTYALVRFIAGLGLAGELGAGITLVSETLSKEKRGYGTMIVAVIGLFGATAAYMVATFGWRNTYFVGGGLGILLLLLRIGTFESGMFKNIEQSKVTKGNFFMLFTNWGRFKKYIFCILIGAPLWYVVGVLISFSDQFGIALGAKTIIKPGDGIFYSYIGIAVGDIFAGLLAQVTKSRKLAMAIFLLLSLVSVYFYLSATGITPARFAWLSFFMGCTVGYWATFVTIASEQFGTNIRSTVTTTVPNFVRGSLIPITLAFNAFKVNYGVITSGYIMMGILTLVALLSLSQLKETFGKDLDYVEIS</sequence>
<feature type="domain" description="Major facilitator superfamily (MFS) profile" evidence="6">
    <location>
        <begin position="18"/>
        <end position="402"/>
    </location>
</feature>
<evidence type="ECO:0000313" key="7">
    <source>
        <dbReference type="EMBL" id="MBB6127797.1"/>
    </source>
</evidence>
<evidence type="ECO:0000256" key="1">
    <source>
        <dbReference type="ARBA" id="ARBA00004141"/>
    </source>
</evidence>
<gene>
    <name evidence="7" type="ORF">HDF22_001905</name>
</gene>
<keyword evidence="4 5" id="KW-0472">Membrane</keyword>
<organism evidence="7 8">
    <name type="scientific">Mucilaginibacter lappiensis</name>
    <dbReference type="NCBI Taxonomy" id="354630"/>
    <lineage>
        <taxon>Bacteria</taxon>
        <taxon>Pseudomonadati</taxon>
        <taxon>Bacteroidota</taxon>
        <taxon>Sphingobacteriia</taxon>
        <taxon>Sphingobacteriales</taxon>
        <taxon>Sphingobacteriaceae</taxon>
        <taxon>Mucilaginibacter</taxon>
    </lineage>
</organism>
<comment type="subcellular location">
    <subcellularLocation>
        <location evidence="1">Membrane</location>
        <topology evidence="1">Multi-pass membrane protein</topology>
    </subcellularLocation>
</comment>
<feature type="transmembrane region" description="Helical" evidence="5">
    <location>
        <begin position="262"/>
        <end position="281"/>
    </location>
</feature>
<feature type="transmembrane region" description="Helical" evidence="5">
    <location>
        <begin position="171"/>
        <end position="189"/>
    </location>
</feature>
<dbReference type="InterPro" id="IPR036259">
    <property type="entry name" value="MFS_trans_sf"/>
</dbReference>
<dbReference type="InterPro" id="IPR020846">
    <property type="entry name" value="MFS_dom"/>
</dbReference>
<evidence type="ECO:0000256" key="3">
    <source>
        <dbReference type="ARBA" id="ARBA00022989"/>
    </source>
</evidence>
<feature type="transmembrane region" description="Helical" evidence="5">
    <location>
        <begin position="59"/>
        <end position="79"/>
    </location>
</feature>
<feature type="transmembrane region" description="Helical" evidence="5">
    <location>
        <begin position="288"/>
        <end position="305"/>
    </location>
</feature>
<feature type="transmembrane region" description="Helical" evidence="5">
    <location>
        <begin position="86"/>
        <end position="106"/>
    </location>
</feature>
<dbReference type="GO" id="GO:0046943">
    <property type="term" value="F:carboxylic acid transmembrane transporter activity"/>
    <property type="evidence" value="ECO:0007669"/>
    <property type="project" value="TreeGrafter"/>
</dbReference>
<feature type="transmembrane region" description="Helical" evidence="5">
    <location>
        <begin position="222"/>
        <end position="242"/>
    </location>
</feature>
<dbReference type="InterPro" id="IPR011701">
    <property type="entry name" value="MFS"/>
</dbReference>
<dbReference type="PROSITE" id="PS50850">
    <property type="entry name" value="MFS"/>
    <property type="match status" value="1"/>
</dbReference>
<dbReference type="Pfam" id="PF07690">
    <property type="entry name" value="MFS_1"/>
    <property type="match status" value="1"/>
</dbReference>
<proteinExistence type="predicted"/>
<protein>
    <submittedName>
        <fullName evidence="7">MFS family permease</fullName>
    </submittedName>
</protein>
<keyword evidence="3 5" id="KW-1133">Transmembrane helix</keyword>
<dbReference type="SUPFAM" id="SSF103473">
    <property type="entry name" value="MFS general substrate transporter"/>
    <property type="match status" value="1"/>
</dbReference>
<dbReference type="RefSeq" id="WP_183587081.1">
    <property type="nucleotide sequence ID" value="NZ_JACHCA010000004.1"/>
</dbReference>
<comment type="caution">
    <text evidence="7">The sequence shown here is derived from an EMBL/GenBank/DDBJ whole genome shotgun (WGS) entry which is preliminary data.</text>
</comment>
<evidence type="ECO:0000313" key="8">
    <source>
        <dbReference type="Proteomes" id="UP000548326"/>
    </source>
</evidence>
<evidence type="ECO:0000256" key="2">
    <source>
        <dbReference type="ARBA" id="ARBA00022692"/>
    </source>
</evidence>
<evidence type="ECO:0000259" key="6">
    <source>
        <dbReference type="PROSITE" id="PS50850"/>
    </source>
</evidence>
<keyword evidence="2 5" id="KW-0812">Transmembrane</keyword>
<dbReference type="PANTHER" id="PTHR23508:SF10">
    <property type="entry name" value="CARBOXYLIC ACID TRANSPORTER PROTEIN HOMOLOG"/>
    <property type="match status" value="1"/>
</dbReference>
<dbReference type="GO" id="GO:0005886">
    <property type="term" value="C:plasma membrane"/>
    <property type="evidence" value="ECO:0007669"/>
    <property type="project" value="TreeGrafter"/>
</dbReference>
<feature type="transmembrane region" description="Helical" evidence="5">
    <location>
        <begin position="317"/>
        <end position="336"/>
    </location>
</feature>